<organism evidence="4 5">
    <name type="scientific">Sulfurirhabdus autotrophica</name>
    <dbReference type="NCBI Taxonomy" id="1706046"/>
    <lineage>
        <taxon>Bacteria</taxon>
        <taxon>Pseudomonadati</taxon>
        <taxon>Pseudomonadota</taxon>
        <taxon>Betaproteobacteria</taxon>
        <taxon>Nitrosomonadales</taxon>
        <taxon>Sulfuricellaceae</taxon>
        <taxon>Sulfurirhabdus</taxon>
    </lineage>
</organism>
<dbReference type="RefSeq" id="WP_124946834.1">
    <property type="nucleotide sequence ID" value="NZ_BHVT01000040.1"/>
</dbReference>
<gene>
    <name evidence="4" type="ORF">EDC63_12314</name>
</gene>
<keyword evidence="2" id="KW-0472">Membrane</keyword>
<dbReference type="Proteomes" id="UP000295367">
    <property type="component" value="Unassembled WGS sequence"/>
</dbReference>
<feature type="transmembrane region" description="Helical" evidence="2">
    <location>
        <begin position="21"/>
        <end position="44"/>
    </location>
</feature>
<dbReference type="GO" id="GO:0032506">
    <property type="term" value="P:cytokinetic process"/>
    <property type="evidence" value="ECO:0007669"/>
    <property type="project" value="TreeGrafter"/>
</dbReference>
<feature type="compositionally biased region" description="Basic and acidic residues" evidence="1">
    <location>
        <begin position="80"/>
        <end position="89"/>
    </location>
</feature>
<keyword evidence="2" id="KW-1133">Transmembrane helix</keyword>
<evidence type="ECO:0000259" key="3">
    <source>
        <dbReference type="PROSITE" id="PS51724"/>
    </source>
</evidence>
<dbReference type="GO" id="GO:0030428">
    <property type="term" value="C:cell septum"/>
    <property type="evidence" value="ECO:0007669"/>
    <property type="project" value="TreeGrafter"/>
</dbReference>
<reference evidence="4 5" key="1">
    <citation type="submission" date="2019-03" db="EMBL/GenBank/DDBJ databases">
        <title>Genomic Encyclopedia of Type Strains, Phase IV (KMG-IV): sequencing the most valuable type-strain genomes for metagenomic binning, comparative biology and taxonomic classification.</title>
        <authorList>
            <person name="Goeker M."/>
        </authorList>
    </citation>
    <scope>NUCLEOTIDE SEQUENCE [LARGE SCALE GENOMIC DNA]</scope>
    <source>
        <strain evidence="4 5">DSM 100309</strain>
    </source>
</reference>
<name>A0A4R3XTK9_9PROT</name>
<evidence type="ECO:0000313" key="4">
    <source>
        <dbReference type="EMBL" id="TCV82212.1"/>
    </source>
</evidence>
<dbReference type="GO" id="GO:0032153">
    <property type="term" value="C:cell division site"/>
    <property type="evidence" value="ECO:0007669"/>
    <property type="project" value="TreeGrafter"/>
</dbReference>
<dbReference type="PANTHER" id="PTHR38687">
    <property type="entry name" value="CELL DIVISION PROTEIN DEDD-RELATED"/>
    <property type="match status" value="1"/>
</dbReference>
<protein>
    <submittedName>
        <fullName evidence="4">Sporulation related protein</fullName>
    </submittedName>
</protein>
<dbReference type="PROSITE" id="PS51724">
    <property type="entry name" value="SPOR"/>
    <property type="match status" value="1"/>
</dbReference>
<dbReference type="AlphaFoldDB" id="A0A4R3XTK9"/>
<proteinExistence type="predicted"/>
<comment type="caution">
    <text evidence="4">The sequence shown here is derived from an EMBL/GenBank/DDBJ whole genome shotgun (WGS) entry which is preliminary data.</text>
</comment>
<feature type="region of interest" description="Disordered" evidence="1">
    <location>
        <begin position="57"/>
        <end position="89"/>
    </location>
</feature>
<evidence type="ECO:0000256" key="2">
    <source>
        <dbReference type="SAM" id="Phobius"/>
    </source>
</evidence>
<dbReference type="EMBL" id="SMCO01000023">
    <property type="protein sequence ID" value="TCV82212.1"/>
    <property type="molecule type" value="Genomic_DNA"/>
</dbReference>
<keyword evidence="2" id="KW-0812">Transmembrane</keyword>
<dbReference type="InterPro" id="IPR036680">
    <property type="entry name" value="SPOR-like_sf"/>
</dbReference>
<dbReference type="SUPFAM" id="SSF110997">
    <property type="entry name" value="Sporulation related repeat"/>
    <property type="match status" value="1"/>
</dbReference>
<dbReference type="InterPro" id="IPR052521">
    <property type="entry name" value="Cell_div_SPOR-domain"/>
</dbReference>
<feature type="domain" description="SPOR" evidence="3">
    <location>
        <begin position="122"/>
        <end position="202"/>
    </location>
</feature>
<dbReference type="InterPro" id="IPR007730">
    <property type="entry name" value="SPOR-like_dom"/>
</dbReference>
<dbReference type="Gene3D" id="3.30.70.1070">
    <property type="entry name" value="Sporulation related repeat"/>
    <property type="match status" value="1"/>
</dbReference>
<evidence type="ECO:0000256" key="1">
    <source>
        <dbReference type="SAM" id="MobiDB-lite"/>
    </source>
</evidence>
<dbReference type="PANTHER" id="PTHR38687:SF1">
    <property type="entry name" value="CELL DIVISION PROTEIN DEDD"/>
    <property type="match status" value="1"/>
</dbReference>
<evidence type="ECO:0000313" key="5">
    <source>
        <dbReference type="Proteomes" id="UP000295367"/>
    </source>
</evidence>
<dbReference type="GO" id="GO:0042834">
    <property type="term" value="F:peptidoglycan binding"/>
    <property type="evidence" value="ECO:0007669"/>
    <property type="project" value="InterPro"/>
</dbReference>
<dbReference type="OrthoDB" id="7063246at2"/>
<keyword evidence="5" id="KW-1185">Reference proteome</keyword>
<sequence>MSRDYKKPAARSTNSKKGGKSMVTGILIGLFVGLAIALAVAIFINSMPSPFVKQNKPATIPAPLPEEAPKHDSGNAAKPADNKDTKTADKPRFDFYTILPGKEEAVTEQQIKQAAQQPNAAENQKDSYYLQIGSFQNEADADNLKAKLALLGVETSIQTATIPDKGIWHRVRVGPYSTLPELNRARATLTQNGLQSSLIKVHDTQANSTRN</sequence>
<accession>A0A4R3XTK9</accession>
<dbReference type="Pfam" id="PF05036">
    <property type="entry name" value="SPOR"/>
    <property type="match status" value="1"/>
</dbReference>